<comment type="caution">
    <text evidence="3">The sequence shown here is derived from an EMBL/GenBank/DDBJ whole genome shotgun (WGS) entry which is preliminary data.</text>
</comment>
<dbReference type="InterPro" id="IPR016024">
    <property type="entry name" value="ARM-type_fold"/>
</dbReference>
<sequence length="1032" mass="116328">MNGRSSVSGEMSAGLGAANGSNLGNIAGGASKIDYAIETLTRISSDCISKPIPLKIQAITQIPQLLDQFPFQTIINTALLKIGDLFQSVESSMFRFEVVKVVEAIQHHLPRMLRPDELLRRIIRVFGSNDSMARTLSLRFLGEAAVIFSHSLKAQHMILKQYGSTDPLELMAVVDTSEKFVKVNPEFLSVIWETLMAKIQDQSIPTTVRSHMIYSLRHANAVSQELCKNLPEYSFRLINDGEKSIEMVSAILTTWASSLMLQKREPSAFPIYPGDATDEHQFSQSQVSLLVDILNKDTLPILKEKASLVLSQWRPNVDDLSSGYGETMIKDVLGEFVDAELSRPSISVSLITFYNVLCTMRRLSDEPADIELVWEKALKVHAHVLELSKIDINNSNSAVDKSLSTPSNSDTDADQWPTDIQESLRNITVTTLFIMKILNVIGLKHANNSMIDKTVEAICLCWKYICQIAAGREDQLKQPYVSNMLKKLMTRSWQFCKRVEQLTQLVNICLDSLDTKCLYLYNTFLLCLTNTCIACPKPDIYEEIISRLISPNSLKDPVHQPQSHDIDTRYRWAATVALLNIAKAEKNTKISIDTIVRETVCTIWDPENFEPKQESTQYPPASLITQTMLLSMSLGLWPEVQFIVGCLMNLDFPPMYAKRLSIISKLAESEIYLKSNTGLDPYFSIFAPVITLAQTDVADHRSGSLISMLLDFHIWSKTFLLTPAPLMSDGNGDNTQNGELDFLSRIQDDMWKGRSKELLSICEYLLHVSPFIDQATRLWLQSTHSILSSYASTIHDQKQKQLGPNGGVDLTMRCGSSLFHPSKFLQFEIETNPVLEGLDKPRQIKCASDFTFEVEGLFTPQSKAINDELRNQLYEESTHHGQSPMTKVRISAWLSDRPWQTWGWDTIGFHRRHLIAYSLPNHATSPTPAAATAATSRNYNRSSWFDGNYTAEEYDIQRKQYLHRASQFVTEIKDQSYFKCQCSIAMPPMKAAKTQADAQIVLYLHISCSAIDQNGQDWHIGPNVSYPLTLHT</sequence>
<evidence type="ECO:0000313" key="4">
    <source>
        <dbReference type="Proteomes" id="UP001150538"/>
    </source>
</evidence>
<dbReference type="InterPro" id="IPR033060">
    <property type="entry name" value="INTS7"/>
</dbReference>
<reference evidence="3" key="1">
    <citation type="submission" date="2022-07" db="EMBL/GenBank/DDBJ databases">
        <title>Phylogenomic reconstructions and comparative analyses of Kickxellomycotina fungi.</title>
        <authorList>
            <person name="Reynolds N.K."/>
            <person name="Stajich J.E."/>
            <person name="Barry K."/>
            <person name="Grigoriev I.V."/>
            <person name="Crous P."/>
            <person name="Smith M.E."/>
        </authorList>
    </citation>
    <scope>NUCLEOTIDE SEQUENCE</scope>
    <source>
        <strain evidence="3">NBRC 100468</strain>
    </source>
</reference>
<accession>A0A9W8A248</accession>
<dbReference type="EMBL" id="JANBPU010000056">
    <property type="protein sequence ID" value="KAJ1917995.1"/>
    <property type="molecule type" value="Genomic_DNA"/>
</dbReference>
<dbReference type="SUPFAM" id="SSF48371">
    <property type="entry name" value="ARM repeat"/>
    <property type="match status" value="1"/>
</dbReference>
<dbReference type="GO" id="GO:0034472">
    <property type="term" value="P:snRNA 3'-end processing"/>
    <property type="evidence" value="ECO:0007669"/>
    <property type="project" value="TreeGrafter"/>
</dbReference>
<gene>
    <name evidence="3" type="primary">INTS7</name>
    <name evidence="3" type="ORF">H4219_002883</name>
</gene>
<keyword evidence="4" id="KW-1185">Reference proteome</keyword>
<evidence type="ECO:0000313" key="3">
    <source>
        <dbReference type="EMBL" id="KAJ1917995.1"/>
    </source>
</evidence>
<dbReference type="InterPro" id="IPR056516">
    <property type="entry name" value="INTS7_N"/>
</dbReference>
<dbReference type="Pfam" id="PF24436">
    <property type="entry name" value="INTS7_N"/>
    <property type="match status" value="1"/>
</dbReference>
<dbReference type="Proteomes" id="UP001150538">
    <property type="component" value="Unassembled WGS sequence"/>
</dbReference>
<dbReference type="GO" id="GO:0032039">
    <property type="term" value="C:integrator complex"/>
    <property type="evidence" value="ECO:0007669"/>
    <property type="project" value="InterPro"/>
</dbReference>
<feature type="domain" description="Integrator complex subunit 7 N-terminal" evidence="2">
    <location>
        <begin position="55"/>
        <end position="221"/>
    </location>
</feature>
<evidence type="ECO:0000256" key="1">
    <source>
        <dbReference type="ARBA" id="ARBA00008565"/>
    </source>
</evidence>
<dbReference type="PANTHER" id="PTHR13322:SF2">
    <property type="entry name" value="INTEGRATOR COMPLEX SUBUNIT 7"/>
    <property type="match status" value="1"/>
</dbReference>
<organism evidence="3 4">
    <name type="scientific">Mycoemilia scoparia</name>
    <dbReference type="NCBI Taxonomy" id="417184"/>
    <lineage>
        <taxon>Eukaryota</taxon>
        <taxon>Fungi</taxon>
        <taxon>Fungi incertae sedis</taxon>
        <taxon>Zoopagomycota</taxon>
        <taxon>Kickxellomycotina</taxon>
        <taxon>Kickxellomycetes</taxon>
        <taxon>Kickxellales</taxon>
        <taxon>Kickxellaceae</taxon>
        <taxon>Mycoemilia</taxon>
    </lineage>
</organism>
<dbReference type="AlphaFoldDB" id="A0A9W8A248"/>
<dbReference type="PANTHER" id="PTHR13322">
    <property type="entry name" value="C1ORF73 PROTEIN"/>
    <property type="match status" value="1"/>
</dbReference>
<protein>
    <submittedName>
        <fullName evidence="3">Integrator complex subunit 7</fullName>
    </submittedName>
</protein>
<proteinExistence type="inferred from homology"/>
<dbReference type="OrthoDB" id="275783at2759"/>
<name>A0A9W8A248_9FUNG</name>
<evidence type="ECO:0000259" key="2">
    <source>
        <dbReference type="Pfam" id="PF24436"/>
    </source>
</evidence>
<comment type="similarity">
    <text evidence="1">Belongs to the Integrator subunit 7 family.</text>
</comment>